<evidence type="ECO:0000313" key="1">
    <source>
        <dbReference type="EMBL" id="MEQ2247341.1"/>
    </source>
</evidence>
<dbReference type="Proteomes" id="UP001482620">
    <property type="component" value="Unassembled WGS sequence"/>
</dbReference>
<organism evidence="1 2">
    <name type="scientific">Ilyodon furcidens</name>
    <name type="common">goldbreast splitfin</name>
    <dbReference type="NCBI Taxonomy" id="33524"/>
    <lineage>
        <taxon>Eukaryota</taxon>
        <taxon>Metazoa</taxon>
        <taxon>Chordata</taxon>
        <taxon>Craniata</taxon>
        <taxon>Vertebrata</taxon>
        <taxon>Euteleostomi</taxon>
        <taxon>Actinopterygii</taxon>
        <taxon>Neopterygii</taxon>
        <taxon>Teleostei</taxon>
        <taxon>Neoteleostei</taxon>
        <taxon>Acanthomorphata</taxon>
        <taxon>Ovalentaria</taxon>
        <taxon>Atherinomorphae</taxon>
        <taxon>Cyprinodontiformes</taxon>
        <taxon>Goodeidae</taxon>
        <taxon>Ilyodon</taxon>
    </lineage>
</organism>
<keyword evidence="2" id="KW-1185">Reference proteome</keyword>
<gene>
    <name evidence="1" type="ORF">ILYODFUR_008407</name>
</gene>
<proteinExistence type="predicted"/>
<sequence>MRSTNMAAYGGVATTNPLVNETKNKYFLQFSIINVEDTVKMWKKMLWPDQTQTEHFGLKQERPVHCPYQNPNENQCQDDTIDVYRCFPSNLAVERNTGQKYHSLFVKSW</sequence>
<reference evidence="1 2" key="1">
    <citation type="submission" date="2021-06" db="EMBL/GenBank/DDBJ databases">
        <authorList>
            <person name="Palmer J.M."/>
        </authorList>
    </citation>
    <scope>NUCLEOTIDE SEQUENCE [LARGE SCALE GENOMIC DNA]</scope>
    <source>
        <strain evidence="2">if_2019</strain>
        <tissue evidence="1">Muscle</tissue>
    </source>
</reference>
<dbReference type="EMBL" id="JAHRIQ010081662">
    <property type="protein sequence ID" value="MEQ2247341.1"/>
    <property type="molecule type" value="Genomic_DNA"/>
</dbReference>
<evidence type="ECO:0000313" key="2">
    <source>
        <dbReference type="Proteomes" id="UP001482620"/>
    </source>
</evidence>
<accession>A0ABV0USX0</accession>
<name>A0ABV0USX0_9TELE</name>
<protein>
    <submittedName>
        <fullName evidence="1">Uncharacterized protein</fullName>
    </submittedName>
</protein>
<comment type="caution">
    <text evidence="1">The sequence shown here is derived from an EMBL/GenBank/DDBJ whole genome shotgun (WGS) entry which is preliminary data.</text>
</comment>